<keyword evidence="5" id="KW-0862">Zinc</keyword>
<keyword evidence="2" id="KW-0677">Repeat</keyword>
<dbReference type="SUPFAM" id="SSF53697">
    <property type="entry name" value="SIS domain"/>
    <property type="match status" value="1"/>
</dbReference>
<dbReference type="PIRSF" id="PIRSF004692">
    <property type="entry name" value="KdsD_KpsF"/>
    <property type="match status" value="1"/>
</dbReference>
<dbReference type="EMBL" id="JACZHT010000001">
    <property type="protein sequence ID" value="MBE1236608.1"/>
    <property type="molecule type" value="Genomic_DNA"/>
</dbReference>
<evidence type="ECO:0000256" key="6">
    <source>
        <dbReference type="PIRSR" id="PIRSR004692-3"/>
    </source>
</evidence>
<evidence type="ECO:0000259" key="8">
    <source>
        <dbReference type="PROSITE" id="PS51371"/>
    </source>
</evidence>
<dbReference type="InterPro" id="IPR001347">
    <property type="entry name" value="SIS_dom"/>
</dbReference>
<evidence type="ECO:0000256" key="2">
    <source>
        <dbReference type="ARBA" id="ARBA00022737"/>
    </source>
</evidence>
<feature type="site" description="Catalytically relevant" evidence="6">
    <location>
        <position position="120"/>
    </location>
</feature>
<dbReference type="SMART" id="SM00116">
    <property type="entry name" value="CBS"/>
    <property type="match status" value="2"/>
</dbReference>
<dbReference type="InterPro" id="IPR046342">
    <property type="entry name" value="CBS_dom_sf"/>
</dbReference>
<dbReference type="GO" id="GO:0019146">
    <property type="term" value="F:arabinose-5-phosphate isomerase activity"/>
    <property type="evidence" value="ECO:0007669"/>
    <property type="project" value="UniProtKB-ARBA"/>
</dbReference>
<dbReference type="RefSeq" id="WP_192533484.1">
    <property type="nucleotide sequence ID" value="NZ_JACZHT010000001.1"/>
</dbReference>
<dbReference type="InterPro" id="IPR050986">
    <property type="entry name" value="GutQ/KpsF_isomerases"/>
</dbReference>
<dbReference type="InterPro" id="IPR000644">
    <property type="entry name" value="CBS_dom"/>
</dbReference>
<name>A0A8J6YXZ0_9PROT</name>
<feature type="binding site" evidence="5">
    <location>
        <position position="91"/>
    </location>
    <ligand>
        <name>Zn(2+)</name>
        <dbReference type="ChEBI" id="CHEBI:29105"/>
    </ligand>
</feature>
<dbReference type="Pfam" id="PF01380">
    <property type="entry name" value="SIS"/>
    <property type="match status" value="1"/>
</dbReference>
<feature type="domain" description="CBS" evidence="8">
    <location>
        <begin position="283"/>
        <end position="335"/>
    </location>
</feature>
<evidence type="ECO:0000313" key="11">
    <source>
        <dbReference type="Proteomes" id="UP000631034"/>
    </source>
</evidence>
<dbReference type="NCBIfam" id="TIGR00393">
    <property type="entry name" value="kpsF"/>
    <property type="match status" value="1"/>
</dbReference>
<dbReference type="PANTHER" id="PTHR42745">
    <property type="match status" value="1"/>
</dbReference>
<gene>
    <name evidence="10" type="ORF">IHV25_02940</name>
</gene>
<feature type="site" description="Catalytically relevant" evidence="6">
    <location>
        <position position="68"/>
    </location>
</feature>
<comment type="caution">
    <text evidence="10">The sequence shown here is derived from an EMBL/GenBank/DDBJ whole genome shotgun (WGS) entry which is preliminary data.</text>
</comment>
<dbReference type="GO" id="GO:0097367">
    <property type="term" value="F:carbohydrate derivative binding"/>
    <property type="evidence" value="ECO:0007669"/>
    <property type="project" value="InterPro"/>
</dbReference>
<keyword evidence="3 7" id="KW-0129">CBS domain</keyword>
<sequence>MTAPTSARAASPARHPVQDQTLATARRVLETEKQALGALSDSLNGVLCDVIERLLALKGKVIISGMGKSGHVGRKIAATMASTGTPAFFVHPGEASHGDLGMIGPEDGVIALSNSGETPELADLTAYTRRNGNLLVSITGRDPSTLSTAADLALVLPPLTEACPNGLAPTTSTTLMIALGDALAVSLLERRGFTATDFRNFHPGGKLGTILKRVSDLMHPKDSLPLVSMDTPMGQAILEISAKSLGCTGVVDGDGRLAGIITDGDLRRHMDKDLLGRKTADVMTRAPLTVRPSLMAVEALRIMNEHKITGLFALDEDRRPVGFVHLHDCLRAGIA</sequence>
<dbReference type="PANTHER" id="PTHR42745:SF1">
    <property type="entry name" value="ARABINOSE 5-PHOSPHATE ISOMERASE KDSD"/>
    <property type="match status" value="1"/>
</dbReference>
<dbReference type="FunFam" id="3.40.50.10490:FF:000011">
    <property type="entry name" value="Arabinose 5-phosphate isomerase"/>
    <property type="match status" value="1"/>
</dbReference>
<evidence type="ECO:0000313" key="10">
    <source>
        <dbReference type="EMBL" id="MBE1236608.1"/>
    </source>
</evidence>
<dbReference type="AlphaFoldDB" id="A0A8J6YXZ0"/>
<evidence type="ECO:0000256" key="7">
    <source>
        <dbReference type="PROSITE-ProRule" id="PRU00703"/>
    </source>
</evidence>
<reference evidence="10" key="1">
    <citation type="submission" date="2020-10" db="EMBL/GenBank/DDBJ databases">
        <title>Genome sequence of the unusual species of purple photosynthetic bacteria, Phaeovibrio sulfidiphilus DSM 23193, type strain.</title>
        <authorList>
            <person name="Kyndt J.A."/>
            <person name="Meyer T.E."/>
        </authorList>
    </citation>
    <scope>NUCLEOTIDE SEQUENCE</scope>
    <source>
        <strain evidence="10">DSM 23193</strain>
    </source>
</reference>
<feature type="site" description="Catalytically relevant" evidence="6">
    <location>
        <position position="202"/>
    </location>
</feature>
<accession>A0A8J6YXZ0</accession>
<dbReference type="Gene3D" id="3.40.50.10490">
    <property type="entry name" value="Glucose-6-phosphate isomerase like protein, domain 1"/>
    <property type="match status" value="1"/>
</dbReference>
<keyword evidence="10" id="KW-0413">Isomerase</keyword>
<evidence type="ECO:0000259" key="9">
    <source>
        <dbReference type="PROSITE" id="PS51464"/>
    </source>
</evidence>
<keyword evidence="11" id="KW-1185">Reference proteome</keyword>
<feature type="domain" description="SIS" evidence="9">
    <location>
        <begin position="50"/>
        <end position="193"/>
    </location>
</feature>
<dbReference type="GO" id="GO:0046872">
    <property type="term" value="F:metal ion binding"/>
    <property type="evidence" value="ECO:0007669"/>
    <property type="project" value="UniProtKB-KW"/>
</dbReference>
<dbReference type="GO" id="GO:1901135">
    <property type="term" value="P:carbohydrate derivative metabolic process"/>
    <property type="evidence" value="ECO:0007669"/>
    <property type="project" value="InterPro"/>
</dbReference>
<dbReference type="PROSITE" id="PS51464">
    <property type="entry name" value="SIS"/>
    <property type="match status" value="1"/>
</dbReference>
<dbReference type="Proteomes" id="UP000631034">
    <property type="component" value="Unassembled WGS sequence"/>
</dbReference>
<feature type="site" description="Catalytically relevant" evidence="6">
    <location>
        <position position="161"/>
    </location>
</feature>
<dbReference type="CDD" id="cd05014">
    <property type="entry name" value="SIS_Kpsf"/>
    <property type="match status" value="1"/>
</dbReference>
<dbReference type="CDD" id="cd04604">
    <property type="entry name" value="CBS_pair_SIS_assoc"/>
    <property type="match status" value="1"/>
</dbReference>
<comment type="similarity">
    <text evidence="1 4">Belongs to the SIS family. GutQ/KpsF subfamily.</text>
</comment>
<protein>
    <submittedName>
        <fullName evidence="10">KpsF/GutQ family sugar-phosphate isomerase</fullName>
    </submittedName>
</protein>
<organism evidence="10 11">
    <name type="scientific">Phaeovibrio sulfidiphilus</name>
    <dbReference type="NCBI Taxonomy" id="1220600"/>
    <lineage>
        <taxon>Bacteria</taxon>
        <taxon>Pseudomonadati</taxon>
        <taxon>Pseudomonadota</taxon>
        <taxon>Alphaproteobacteria</taxon>
        <taxon>Rhodospirillales</taxon>
        <taxon>Rhodospirillaceae</taxon>
        <taxon>Phaeovibrio</taxon>
    </lineage>
</organism>
<dbReference type="InterPro" id="IPR046348">
    <property type="entry name" value="SIS_dom_sf"/>
</dbReference>
<dbReference type="Gene3D" id="3.10.580.10">
    <property type="entry name" value="CBS-domain"/>
    <property type="match status" value="1"/>
</dbReference>
<evidence type="ECO:0000256" key="1">
    <source>
        <dbReference type="ARBA" id="ARBA00008165"/>
    </source>
</evidence>
<dbReference type="PROSITE" id="PS51371">
    <property type="entry name" value="CBS"/>
    <property type="match status" value="2"/>
</dbReference>
<keyword evidence="5" id="KW-0479">Metal-binding</keyword>
<dbReference type="InterPro" id="IPR035474">
    <property type="entry name" value="SIS_Kpsf"/>
</dbReference>
<dbReference type="Pfam" id="PF00571">
    <property type="entry name" value="CBS"/>
    <property type="match status" value="2"/>
</dbReference>
<dbReference type="InterPro" id="IPR004800">
    <property type="entry name" value="KdsD/KpsF-type"/>
</dbReference>
<evidence type="ECO:0000256" key="3">
    <source>
        <dbReference type="ARBA" id="ARBA00023122"/>
    </source>
</evidence>
<feature type="domain" description="CBS" evidence="8">
    <location>
        <begin position="218"/>
        <end position="279"/>
    </location>
</feature>
<dbReference type="SUPFAM" id="SSF54631">
    <property type="entry name" value="CBS-domain pair"/>
    <property type="match status" value="1"/>
</dbReference>
<evidence type="ECO:0000256" key="4">
    <source>
        <dbReference type="PIRNR" id="PIRNR004692"/>
    </source>
</evidence>
<proteinExistence type="inferred from homology"/>
<dbReference type="GO" id="GO:0005975">
    <property type="term" value="P:carbohydrate metabolic process"/>
    <property type="evidence" value="ECO:0007669"/>
    <property type="project" value="InterPro"/>
</dbReference>
<evidence type="ECO:0000256" key="5">
    <source>
        <dbReference type="PIRSR" id="PIRSR004692-2"/>
    </source>
</evidence>